<keyword evidence="4" id="KW-1185">Reference proteome</keyword>
<evidence type="ECO:0000313" key="2">
    <source>
        <dbReference type="EMBL" id="GGJ06421.1"/>
    </source>
</evidence>
<comment type="caution">
    <text evidence="2">The sequence shown here is derived from an EMBL/GenBank/DDBJ whole genome shotgun (WGS) entry which is preliminary data.</text>
</comment>
<sequence length="228" mass="24790">MKADKFRKVLEAEWVAEGDTVRSVLGGEGLRGHLGATIGGRHVLPHRPSTPVRELDVDFSELPPPTAVVRQGHFHGDEWVHDPAVRGWLTAAAAHQLAVVCADHLAAAGPAGWFVITDQRIAVVVDSSVVPAPKDAEDTEAEQKDSGSSGFGRFLGRARSAVSAVADLSESFRAPSGPPAVTLWECRRDRFVDVRLVTKGRSSYGYMFSRNEFRDGSVLEIRTNARWP</sequence>
<gene>
    <name evidence="1" type="ORF">GCM10009545_16890</name>
    <name evidence="2" type="ORF">GCM10011581_49210</name>
</gene>
<reference evidence="2 3" key="1">
    <citation type="journal article" date="2014" name="Int. J. Syst. Evol. Microbiol.">
        <title>Complete genome sequence of Corynebacterium casei LMG S-19264T (=DSM 44701T), isolated from a smear-ripened cheese.</title>
        <authorList>
            <consortium name="US DOE Joint Genome Institute (JGI-PGF)"/>
            <person name="Walter F."/>
            <person name="Albersmeier A."/>
            <person name="Kalinowski J."/>
            <person name="Ruckert C."/>
        </authorList>
    </citation>
    <scope>NUCLEOTIDE SEQUENCE [LARGE SCALE GENOMIC DNA]</scope>
    <source>
        <strain evidence="2 3">CGMCC 4.7206</strain>
    </source>
</reference>
<dbReference type="AlphaFoldDB" id="A0A917KA19"/>
<evidence type="ECO:0000313" key="1">
    <source>
        <dbReference type="EMBL" id="GAA0515377.1"/>
    </source>
</evidence>
<protein>
    <submittedName>
        <fullName evidence="2">Uncharacterized protein</fullName>
    </submittedName>
</protein>
<dbReference type="Proteomes" id="UP001500220">
    <property type="component" value="Unassembled WGS sequence"/>
</dbReference>
<evidence type="ECO:0000313" key="3">
    <source>
        <dbReference type="Proteomes" id="UP000597989"/>
    </source>
</evidence>
<proteinExistence type="predicted"/>
<dbReference type="Proteomes" id="UP000597989">
    <property type="component" value="Unassembled WGS sequence"/>
</dbReference>
<reference evidence="2" key="3">
    <citation type="submission" date="2020-09" db="EMBL/GenBank/DDBJ databases">
        <authorList>
            <person name="Sun Q."/>
            <person name="Zhou Y."/>
        </authorList>
    </citation>
    <scope>NUCLEOTIDE SEQUENCE</scope>
    <source>
        <strain evidence="2">CGMCC 4.7206</strain>
    </source>
</reference>
<dbReference type="EMBL" id="BAAAHC010000006">
    <property type="protein sequence ID" value="GAA0515377.1"/>
    <property type="molecule type" value="Genomic_DNA"/>
</dbReference>
<organism evidence="2 3">
    <name type="scientific">Saccharopolyspora thermophila</name>
    <dbReference type="NCBI Taxonomy" id="89367"/>
    <lineage>
        <taxon>Bacteria</taxon>
        <taxon>Bacillati</taxon>
        <taxon>Actinomycetota</taxon>
        <taxon>Actinomycetes</taxon>
        <taxon>Pseudonocardiales</taxon>
        <taxon>Pseudonocardiaceae</taxon>
        <taxon>Saccharopolyspora</taxon>
    </lineage>
</organism>
<reference evidence="1 4" key="2">
    <citation type="journal article" date="2019" name="Int. J. Syst. Evol. Microbiol.">
        <title>The Global Catalogue of Microorganisms (GCM) 10K type strain sequencing project: providing services to taxonomists for standard genome sequencing and annotation.</title>
        <authorList>
            <consortium name="The Broad Institute Genomics Platform"/>
            <consortium name="The Broad Institute Genome Sequencing Center for Infectious Disease"/>
            <person name="Wu L."/>
            <person name="Ma J."/>
        </authorList>
    </citation>
    <scope>NUCLEOTIDE SEQUENCE [LARGE SCALE GENOMIC DNA]</scope>
    <source>
        <strain evidence="1 4">JCM 10664</strain>
    </source>
</reference>
<evidence type="ECO:0000313" key="4">
    <source>
        <dbReference type="Proteomes" id="UP001500220"/>
    </source>
</evidence>
<accession>A0A917KA19</accession>
<reference evidence="1" key="4">
    <citation type="submission" date="2023-12" db="EMBL/GenBank/DDBJ databases">
        <authorList>
            <person name="Sun Q."/>
            <person name="Inoue M."/>
        </authorList>
    </citation>
    <scope>NUCLEOTIDE SEQUENCE</scope>
    <source>
        <strain evidence="1">JCM 10664</strain>
    </source>
</reference>
<dbReference type="RefSeq" id="WP_188991732.1">
    <property type="nucleotide sequence ID" value="NZ_BAAAHC010000006.1"/>
</dbReference>
<dbReference type="EMBL" id="BMMT01000027">
    <property type="protein sequence ID" value="GGJ06421.1"/>
    <property type="molecule type" value="Genomic_DNA"/>
</dbReference>
<name>A0A917KA19_9PSEU</name>